<dbReference type="EMBL" id="CP000804">
    <property type="protein sequence ID" value="ABU60418.1"/>
    <property type="molecule type" value="Genomic_DNA"/>
</dbReference>
<dbReference type="STRING" id="383372.Rcas_4400"/>
<dbReference type="GO" id="GO:0003735">
    <property type="term" value="F:structural constituent of ribosome"/>
    <property type="evidence" value="ECO:0007669"/>
    <property type="project" value="InterPro"/>
</dbReference>
<reference evidence="2 3" key="1">
    <citation type="submission" date="2007-08" db="EMBL/GenBank/DDBJ databases">
        <title>Complete sequence of Roseiflexus castenholzii DSM 13941.</title>
        <authorList>
            <consortium name="US DOE Joint Genome Institute"/>
            <person name="Copeland A."/>
            <person name="Lucas S."/>
            <person name="Lapidus A."/>
            <person name="Barry K."/>
            <person name="Glavina del Rio T."/>
            <person name="Dalin E."/>
            <person name="Tice H."/>
            <person name="Pitluck S."/>
            <person name="Thompson L.S."/>
            <person name="Brettin T."/>
            <person name="Bruce D."/>
            <person name="Detter J.C."/>
            <person name="Han C."/>
            <person name="Tapia R."/>
            <person name="Schmutz J."/>
            <person name="Larimer F."/>
            <person name="Land M."/>
            <person name="Hauser L."/>
            <person name="Kyrpides N."/>
            <person name="Mikhailova N."/>
            <person name="Bryant D.A."/>
            <person name="Hanada S."/>
            <person name="Tsukatani Y."/>
            <person name="Richardson P."/>
        </authorList>
    </citation>
    <scope>NUCLEOTIDE SEQUENCE [LARGE SCALE GENOMIC DNA]</scope>
    <source>
        <strain evidence="3">DSM 13941 / HLO8</strain>
    </source>
</reference>
<organism evidence="2 3">
    <name type="scientific">Roseiflexus castenholzii (strain DSM 13941 / HLO8)</name>
    <dbReference type="NCBI Taxonomy" id="383372"/>
    <lineage>
        <taxon>Bacteria</taxon>
        <taxon>Bacillati</taxon>
        <taxon>Chloroflexota</taxon>
        <taxon>Chloroflexia</taxon>
        <taxon>Chloroflexales</taxon>
        <taxon>Roseiflexineae</taxon>
        <taxon>Roseiflexaceae</taxon>
        <taxon>Roseiflexus</taxon>
    </lineage>
</organism>
<accession>A7NS72</accession>
<dbReference type="OrthoDB" id="166106at2"/>
<sequence length="89" mass="10478">MDSLERERLSTLMKQVHLLERKVDFLLQHLHLEYQEEEPGLMVRPQIEALLKQGKQIEAIKLYRLETGLGLKEAKDAIEKIDKELKGKR</sequence>
<dbReference type="RefSeq" id="WP_012122839.1">
    <property type="nucleotide sequence ID" value="NC_009767.1"/>
</dbReference>
<dbReference type="KEGG" id="rca:Rcas_4400"/>
<dbReference type="eggNOG" id="ENOG5033B85">
    <property type="taxonomic scope" value="Bacteria"/>
</dbReference>
<dbReference type="InterPro" id="IPR013823">
    <property type="entry name" value="Ribosomal_bL12_C"/>
</dbReference>
<evidence type="ECO:0000259" key="1">
    <source>
        <dbReference type="Pfam" id="PF00542"/>
    </source>
</evidence>
<dbReference type="Gene3D" id="3.30.1390.10">
    <property type="match status" value="1"/>
</dbReference>
<name>A7NS72_ROSCS</name>
<dbReference type="GO" id="GO:0006412">
    <property type="term" value="P:translation"/>
    <property type="evidence" value="ECO:0007669"/>
    <property type="project" value="InterPro"/>
</dbReference>
<proteinExistence type="predicted"/>
<keyword evidence="3" id="KW-1185">Reference proteome</keyword>
<dbReference type="AlphaFoldDB" id="A7NS72"/>
<evidence type="ECO:0000313" key="3">
    <source>
        <dbReference type="Proteomes" id="UP000000263"/>
    </source>
</evidence>
<dbReference type="InterPro" id="IPR014719">
    <property type="entry name" value="Ribosomal_bL12_C/ClpS-like"/>
</dbReference>
<protein>
    <recommendedName>
        <fullName evidence="1">Large ribosomal subunit protein bL12 C-terminal domain-containing protein</fullName>
    </recommendedName>
</protein>
<feature type="domain" description="Large ribosomal subunit protein bL12 C-terminal" evidence="1">
    <location>
        <begin position="54"/>
        <end position="87"/>
    </location>
</feature>
<dbReference type="Proteomes" id="UP000000263">
    <property type="component" value="Chromosome"/>
</dbReference>
<dbReference type="Pfam" id="PF00542">
    <property type="entry name" value="Ribosomal_L12"/>
    <property type="match status" value="1"/>
</dbReference>
<evidence type="ECO:0000313" key="2">
    <source>
        <dbReference type="EMBL" id="ABU60418.1"/>
    </source>
</evidence>
<gene>
    <name evidence="2" type="ordered locus">Rcas_4400</name>
</gene>
<dbReference type="HOGENOM" id="CLU_167427_0_1_0"/>